<evidence type="ECO:0000256" key="1">
    <source>
        <dbReference type="SAM" id="MobiDB-lite"/>
    </source>
</evidence>
<gene>
    <name evidence="3" type="ORF">CQY20_33175</name>
</gene>
<dbReference type="OrthoDB" id="9792898at2"/>
<accession>A0A2A7MMU4</accession>
<evidence type="ECO:0000259" key="2">
    <source>
        <dbReference type="SMART" id="SM00834"/>
    </source>
</evidence>
<reference evidence="3 4" key="1">
    <citation type="submission" date="2017-10" db="EMBL/GenBank/DDBJ databases">
        <title>The new phylogeny of genus Mycobacterium.</title>
        <authorList>
            <person name="Tortoli E."/>
            <person name="Trovato A."/>
            <person name="Cirillo D.M."/>
        </authorList>
    </citation>
    <scope>NUCLEOTIDE SEQUENCE [LARGE SCALE GENOMIC DNA]</scope>
    <source>
        <strain evidence="3 4">CCUG37673</strain>
    </source>
</reference>
<organism evidence="3 4">
    <name type="scientific">Mycolicibacterium agri</name>
    <name type="common">Mycobacterium agri</name>
    <dbReference type="NCBI Taxonomy" id="36811"/>
    <lineage>
        <taxon>Bacteria</taxon>
        <taxon>Bacillati</taxon>
        <taxon>Actinomycetota</taxon>
        <taxon>Actinomycetes</taxon>
        <taxon>Mycobacteriales</taxon>
        <taxon>Mycobacteriaceae</taxon>
        <taxon>Mycolicibacterium</taxon>
    </lineage>
</organism>
<protein>
    <submittedName>
        <fullName evidence="3">FmdB family transcriptional regulator</fullName>
    </submittedName>
</protein>
<dbReference type="EMBL" id="PDCP01000166">
    <property type="protein sequence ID" value="PEG32996.1"/>
    <property type="molecule type" value="Genomic_DNA"/>
</dbReference>
<dbReference type="Pfam" id="PF09723">
    <property type="entry name" value="Zn_ribbon_8"/>
    <property type="match status" value="1"/>
</dbReference>
<name>A0A2A7MMU4_MYCAG</name>
<feature type="domain" description="Putative regulatory protein FmdB zinc ribbon" evidence="2">
    <location>
        <begin position="6"/>
        <end position="46"/>
    </location>
</feature>
<dbReference type="Proteomes" id="UP000220914">
    <property type="component" value="Unassembled WGS sequence"/>
</dbReference>
<evidence type="ECO:0000313" key="3">
    <source>
        <dbReference type="EMBL" id="PEG32996.1"/>
    </source>
</evidence>
<dbReference type="InterPro" id="IPR013429">
    <property type="entry name" value="Regulatory_FmdB_Zinc_ribbon"/>
</dbReference>
<keyword evidence="4" id="KW-1185">Reference proteome</keyword>
<proteinExistence type="predicted"/>
<dbReference type="NCBIfam" id="TIGR02605">
    <property type="entry name" value="CxxC_CxxC_SSSS"/>
    <property type="match status" value="1"/>
</dbReference>
<evidence type="ECO:0000313" key="4">
    <source>
        <dbReference type="Proteomes" id="UP000220914"/>
    </source>
</evidence>
<dbReference type="AlphaFoldDB" id="A0A2A7MMU4"/>
<comment type="caution">
    <text evidence="3">The sequence shown here is derived from an EMBL/GenBank/DDBJ whole genome shotgun (WGS) entry which is preliminary data.</text>
</comment>
<dbReference type="SMART" id="SM00834">
    <property type="entry name" value="CxxC_CXXC_SSSS"/>
    <property type="match status" value="1"/>
</dbReference>
<sequence>MKRGVMPTYSFRCTDCGPFAITRAITDTVARPPCPTCSAPARRVFASPALATLGTGQHRLADMAAASAERPEVTTTVPAALGRPRTPRRDSRLPALPRM</sequence>
<feature type="region of interest" description="Disordered" evidence="1">
    <location>
        <begin position="65"/>
        <end position="99"/>
    </location>
</feature>